<dbReference type="Gene3D" id="1.50.10.10">
    <property type="match status" value="1"/>
</dbReference>
<sequence>MKPAAYLLTAMLSPALALPALEKSAPVPDHARASAVRAAFETAWSGYYKYAWPHDDLHPISNTYEDDRAQWGLTPIDALDTAIVMNYKDIVNTILEFIPTVDFTTTRKEEETISLFETTIRYLGGLLSAYDLLKGPYKRLANDPKQVDALLTQAARLADTLSFAFDTPSGVADGYLVLNPARRISGRSSSNLAEVGTLILEWTRLSDLTGNPVYAELAAKCEAHLLTPKGSPEAWPGLVGTDISTADGTFLNSRGGWSGGDDSFYEYLIKMYVYDPKSYGLYRDRWIAAADSTMEHLASHPTSRQDLTFLNQFDGQTTESVTGHCKYTLTSFAGGNFILAGLVLGEEKYTKFGLALAESYFQTYNATASGIGPEVFRWVDSAHPDTGRQPPADQAAFYATAGFWVDGADYVLRPETVESLYYAYRATGDKKYQDLAWRGFNSIVSKCRAGSGYSGLRDVTKPDGGGFDDFQQSFFLAETLKYLYLIFVDDTPVQVKAGEPNQFVFNTEAHPFKVRD</sequence>
<feature type="signal peptide" evidence="14">
    <location>
        <begin position="1"/>
        <end position="17"/>
    </location>
</feature>
<comment type="catalytic activity">
    <reaction evidence="9">
        <text>N(4)-(alpha-D-Man-(1-&gt;2)-alpha-D-Man-(1-&gt;2)-alpha-D-Man-(1-&gt;3)-[alpha-D-Man-(1-&gt;3)-[alpha-D-Man-(1-&gt;2)-alpha-D-Man-(1-&gt;6)]-alpha-D-Man-(1-&gt;6)]-beta-D-Man-(1-&gt;4)-beta-D-GlcNAc-(1-&gt;4)-beta-D-GlcNAc)-L-asparaginyl-[protein] (N-glucan mannose isomer 8A1,2,3B1,3) + 3 H2O = N(4)-(alpha-D-Man-(1-&gt;3)-[alpha-D-Man-(1-&gt;3)-[alpha-D-Man-(1-&gt;6)]-alpha-D-Man-(1-&gt;6)]-beta-D-Man-(1-&gt;4)-beta-D-GlcNAc-(1-&gt;4)-beta-D-GlcNAc)-L-asparaginyl-[protein] (N-glucan mannose isomer 5A1,2) + 3 beta-D-mannose</text>
        <dbReference type="Rhea" id="RHEA:56028"/>
        <dbReference type="Rhea" id="RHEA-COMP:14358"/>
        <dbReference type="Rhea" id="RHEA-COMP:14367"/>
        <dbReference type="ChEBI" id="CHEBI:15377"/>
        <dbReference type="ChEBI" id="CHEBI:28563"/>
        <dbReference type="ChEBI" id="CHEBI:59087"/>
        <dbReference type="ChEBI" id="CHEBI:60628"/>
        <dbReference type="EC" id="3.2.1.113"/>
    </reaction>
</comment>
<evidence type="ECO:0000256" key="14">
    <source>
        <dbReference type="SAM" id="SignalP"/>
    </source>
</evidence>
<evidence type="ECO:0000256" key="12">
    <source>
        <dbReference type="PIRSR" id="PIRSR601382-2"/>
    </source>
</evidence>
<evidence type="ECO:0000256" key="4">
    <source>
        <dbReference type="ARBA" id="ARBA00022729"/>
    </source>
</evidence>
<keyword evidence="12" id="KW-0106">Calcium</keyword>
<evidence type="ECO:0000256" key="7">
    <source>
        <dbReference type="ARBA" id="ARBA00023180"/>
    </source>
</evidence>
<dbReference type="GO" id="GO:0005783">
    <property type="term" value="C:endoplasmic reticulum"/>
    <property type="evidence" value="ECO:0007669"/>
    <property type="project" value="TreeGrafter"/>
</dbReference>
<comment type="pathway">
    <text evidence="2">Protein modification; protein glycosylation.</text>
</comment>
<dbReference type="GO" id="GO:0036503">
    <property type="term" value="P:ERAD pathway"/>
    <property type="evidence" value="ECO:0007669"/>
    <property type="project" value="UniProtKB-ARBA"/>
</dbReference>
<gene>
    <name evidence="15" type="ORF">A9K55_008982</name>
</gene>
<dbReference type="GO" id="GO:0005975">
    <property type="term" value="P:carbohydrate metabolic process"/>
    <property type="evidence" value="ECO:0007669"/>
    <property type="project" value="InterPro"/>
</dbReference>
<evidence type="ECO:0000313" key="16">
    <source>
        <dbReference type="Proteomes" id="UP000323067"/>
    </source>
</evidence>
<dbReference type="GO" id="GO:0016020">
    <property type="term" value="C:membrane"/>
    <property type="evidence" value="ECO:0007669"/>
    <property type="project" value="InterPro"/>
</dbReference>
<dbReference type="UniPathway" id="UPA00378"/>
<feature type="active site" evidence="11">
    <location>
        <position position="415"/>
    </location>
</feature>
<feature type="binding site" evidence="12">
    <location>
        <position position="507"/>
    </location>
    <ligand>
        <name>Ca(2+)</name>
        <dbReference type="ChEBI" id="CHEBI:29108"/>
    </ligand>
</feature>
<feature type="chain" id="PRO_5014173049" description="alpha-1,2-Mannosidase" evidence="14">
    <location>
        <begin position="18"/>
        <end position="516"/>
    </location>
</feature>
<dbReference type="EC" id="3.2.1.-" evidence="13"/>
<dbReference type="VEuPathDB" id="FungiDB:CCM_08733"/>
<comment type="cofactor">
    <cofactor evidence="1 12">
        <name>Ca(2+)</name>
        <dbReference type="ChEBI" id="CHEBI:29108"/>
    </cofactor>
</comment>
<reference evidence="15 16" key="1">
    <citation type="journal article" date="2017" name="BMC Genomics">
        <title>Chromosome level assembly and secondary metabolite potential of the parasitic fungus Cordyceps militaris.</title>
        <authorList>
            <person name="Kramer G.J."/>
            <person name="Nodwell J.R."/>
        </authorList>
    </citation>
    <scope>NUCLEOTIDE SEQUENCE [LARGE SCALE GENOMIC DNA]</scope>
    <source>
        <strain evidence="15 16">ATCC 34164</strain>
    </source>
</reference>
<evidence type="ECO:0000313" key="15">
    <source>
        <dbReference type="EMBL" id="ATY62020.1"/>
    </source>
</evidence>
<dbReference type="GO" id="GO:0004571">
    <property type="term" value="F:mannosyl-oligosaccharide 1,2-alpha-mannosidase activity"/>
    <property type="evidence" value="ECO:0007669"/>
    <property type="project" value="UniProtKB-EC"/>
</dbReference>
<dbReference type="FunFam" id="1.50.10.10:FF:000047">
    <property type="entry name" value="Mannosyl-oligosaccharide alpha-1,2-mannosidase"/>
    <property type="match status" value="1"/>
</dbReference>
<evidence type="ECO:0000256" key="9">
    <source>
        <dbReference type="ARBA" id="ARBA00047669"/>
    </source>
</evidence>
<dbReference type="Proteomes" id="UP000323067">
    <property type="component" value="Chromosome vii"/>
</dbReference>
<feature type="active site" description="Proton donor" evidence="11">
    <location>
        <position position="374"/>
    </location>
</feature>
<dbReference type="OrthoDB" id="8118055at2759"/>
<evidence type="ECO:0000256" key="5">
    <source>
        <dbReference type="ARBA" id="ARBA00022801"/>
    </source>
</evidence>
<dbReference type="Pfam" id="PF01532">
    <property type="entry name" value="Glyco_hydro_47"/>
    <property type="match status" value="1"/>
</dbReference>
<keyword evidence="4 14" id="KW-0732">Signal</keyword>
<accession>A0A2H4SFX3</accession>
<evidence type="ECO:0000256" key="3">
    <source>
        <dbReference type="ARBA" id="ARBA00007658"/>
    </source>
</evidence>
<dbReference type="InterPro" id="IPR036026">
    <property type="entry name" value="Seven-hairpin_glycosidases"/>
</dbReference>
<evidence type="ECO:0000256" key="13">
    <source>
        <dbReference type="RuleBase" id="RU361193"/>
    </source>
</evidence>
<dbReference type="EMBL" id="CP023324">
    <property type="protein sequence ID" value="ATY62020.1"/>
    <property type="molecule type" value="Genomic_DNA"/>
</dbReference>
<evidence type="ECO:0000256" key="1">
    <source>
        <dbReference type="ARBA" id="ARBA00001913"/>
    </source>
</evidence>
<organism evidence="15 16">
    <name type="scientific">Cordyceps militaris</name>
    <name type="common">Caterpillar fungus</name>
    <name type="synonym">Clavaria militaris</name>
    <dbReference type="NCBI Taxonomy" id="73501"/>
    <lineage>
        <taxon>Eukaryota</taxon>
        <taxon>Fungi</taxon>
        <taxon>Dikarya</taxon>
        <taxon>Ascomycota</taxon>
        <taxon>Pezizomycotina</taxon>
        <taxon>Sordariomycetes</taxon>
        <taxon>Hypocreomycetidae</taxon>
        <taxon>Hypocreales</taxon>
        <taxon>Cordycipitaceae</taxon>
        <taxon>Cordyceps</taxon>
    </lineage>
</organism>
<comment type="similarity">
    <text evidence="3 13">Belongs to the glycosyl hydrolase 47 family.</text>
</comment>
<dbReference type="InterPro" id="IPR012341">
    <property type="entry name" value="6hp_glycosidase-like_sf"/>
</dbReference>
<dbReference type="SUPFAM" id="SSF48225">
    <property type="entry name" value="Seven-hairpin glycosidases"/>
    <property type="match status" value="1"/>
</dbReference>
<feature type="active site" evidence="11">
    <location>
        <position position="262"/>
    </location>
</feature>
<protein>
    <recommendedName>
        <fullName evidence="13">alpha-1,2-Mannosidase</fullName>
        <ecNumber evidence="13">3.2.1.-</ecNumber>
    </recommendedName>
</protein>
<dbReference type="AlphaFoldDB" id="A0A2H4SFX3"/>
<keyword evidence="6" id="KW-1015">Disulfide bond</keyword>
<keyword evidence="5 13" id="KW-0378">Hydrolase</keyword>
<keyword evidence="8 13" id="KW-0326">Glycosidase</keyword>
<dbReference type="InterPro" id="IPR050749">
    <property type="entry name" value="Glycosyl_Hydrolase_47"/>
</dbReference>
<comment type="catalytic activity">
    <reaction evidence="10">
        <text>N(4)-(alpha-D-Man-(1-&gt;2)-alpha-D-Man-(1-&gt;2)-alpha-D-Man-(1-&gt;3)-[alpha-D-Man-(1-&gt;2)-alpha-D-Man-(1-&gt;3)-[alpha-D-Man-(1-&gt;2)-alpha-D-Man-(1-&gt;6)]-alpha-D-Man-(1-&gt;6)]-beta-D-Man-(1-&gt;4)-beta-D-GlcNAc-(1-&gt;4)-beta-D-GlcNAc)-L-asparaginyl-[protein] (N-glucan mannose isomer 9A1,2,3B1,2,3) + 4 H2O = N(4)-(alpha-D-Man-(1-&gt;3)-[alpha-D-Man-(1-&gt;3)-[alpha-D-Man-(1-&gt;6)]-alpha-D-Man-(1-&gt;6)]-beta-D-Man-(1-&gt;4)-beta-D-GlcNAc-(1-&gt;4)-beta-D-GlcNAc)-L-asparaginyl-[protein] (N-glucan mannose isomer 5A1,2) + 4 beta-D-mannose</text>
        <dbReference type="Rhea" id="RHEA:56008"/>
        <dbReference type="Rhea" id="RHEA-COMP:14356"/>
        <dbReference type="Rhea" id="RHEA-COMP:14367"/>
        <dbReference type="ChEBI" id="CHEBI:15377"/>
        <dbReference type="ChEBI" id="CHEBI:28563"/>
        <dbReference type="ChEBI" id="CHEBI:59087"/>
        <dbReference type="ChEBI" id="CHEBI:139493"/>
        <dbReference type="EC" id="3.2.1.113"/>
    </reaction>
</comment>
<dbReference type="PRINTS" id="PR00747">
    <property type="entry name" value="GLYHDRLASE47"/>
</dbReference>
<evidence type="ECO:0000256" key="11">
    <source>
        <dbReference type="PIRSR" id="PIRSR601382-1"/>
    </source>
</evidence>
<dbReference type="GO" id="GO:0005509">
    <property type="term" value="F:calcium ion binding"/>
    <property type="evidence" value="ECO:0007669"/>
    <property type="project" value="InterPro"/>
</dbReference>
<keyword evidence="7" id="KW-0325">Glycoprotein</keyword>
<evidence type="ECO:0000256" key="2">
    <source>
        <dbReference type="ARBA" id="ARBA00004922"/>
    </source>
</evidence>
<dbReference type="PANTHER" id="PTHR11742:SF101">
    <property type="entry name" value="MANNOSYL-OLIGOSACCHARIDE ALPHA-1,2-MANNOSIDASE 1B"/>
    <property type="match status" value="1"/>
</dbReference>
<dbReference type="PANTHER" id="PTHR11742">
    <property type="entry name" value="MANNOSYL-OLIGOSACCHARIDE ALPHA-1,2-MANNOSIDASE-RELATED"/>
    <property type="match status" value="1"/>
</dbReference>
<feature type="active site" description="Proton donor" evidence="11">
    <location>
        <position position="117"/>
    </location>
</feature>
<dbReference type="InterPro" id="IPR001382">
    <property type="entry name" value="Glyco_hydro_47"/>
</dbReference>
<proteinExistence type="inferred from homology"/>
<evidence type="ECO:0000256" key="8">
    <source>
        <dbReference type="ARBA" id="ARBA00023295"/>
    </source>
</evidence>
<dbReference type="VEuPathDB" id="FungiDB:A9K55_008982"/>
<evidence type="ECO:0000256" key="10">
    <source>
        <dbReference type="ARBA" id="ARBA00048605"/>
    </source>
</evidence>
<name>A0A2H4SFX3_CORMI</name>
<evidence type="ECO:0000256" key="6">
    <source>
        <dbReference type="ARBA" id="ARBA00023157"/>
    </source>
</evidence>
<keyword evidence="12" id="KW-0479">Metal-binding</keyword>